<evidence type="ECO:0000256" key="3">
    <source>
        <dbReference type="ARBA" id="ARBA00022669"/>
    </source>
</evidence>
<comment type="similarity">
    <text evidence="6">Belongs to the secreted LysM effector family.</text>
</comment>
<accession>A0A4E9E311</accession>
<dbReference type="SUPFAM" id="SSF54106">
    <property type="entry name" value="LysM domain"/>
    <property type="match status" value="1"/>
</dbReference>
<evidence type="ECO:0000259" key="10">
    <source>
        <dbReference type="PROSITE" id="PS50941"/>
    </source>
</evidence>
<protein>
    <recommendedName>
        <fullName evidence="2">chitinase</fullName>
        <ecNumber evidence="2">3.2.1.14</ecNumber>
    </recommendedName>
</protein>
<dbReference type="GO" id="GO:0005975">
    <property type="term" value="P:carbohydrate metabolic process"/>
    <property type="evidence" value="ECO:0007669"/>
    <property type="project" value="InterPro"/>
</dbReference>
<dbReference type="InterPro" id="IPR001002">
    <property type="entry name" value="Chitin-bd_1"/>
</dbReference>
<keyword evidence="5" id="KW-0378">Hydrolase</keyword>
<dbReference type="InterPro" id="IPR036779">
    <property type="entry name" value="LysM_dom_sf"/>
</dbReference>
<sequence length="1389" mass="151302">MRVHTFISLSIYSVGLSFAAGESENRTRLGLVDESKALNSTEYEFNLGITPIAPYGERQSSEEWATPLIDGCPRLCSVAGSDNTKWTHIHNVRDLDVCEAPLLFEMNVHAETVETIRVCALSGSGSSNPSKAAAHLREHRRHSKRAETDSKNPKASTGHCISAPPSVVPVIVTSGLPGVLNSTGDVTTALQGLKQHISKNASCGKTVLFSKAGSAIVSLYISADMGSVAGISLLERYEKAASQGVQIMQSCDISSITPYTFGVFAIDRMEDFPRLQKRLQIWSEGYCVTMPIGRPNDTRHEVQIPGGSLFMESSNATSASSFAVSPDLEARAECKAIQVKGEDTCTTLTVRCNIRGADFVKHNPQKNLCATLTPGQWVCCSSGSLPDKTPSADADGTCATHRIDSGDTCASVAAASSITVKDIEAYNKNSWAWSGCNRLQLGQVICLSKGNTPMPSPVEGVACGPQKPGTKKPSGSFDGWDLAKLNQCPLKACCSGWGFCGTTTEFCTESPADTKAPGAFKINTNGCISNCGTDIVNNKSPPKEFKRIGYFQAYNPGRACLTMNSSEIEQHFDYLTHVHFAFAGITADYDVNIPDTVKEQFEIFDKMDAPFKKIISFGGWAESTDAETFQRYRDVVKPQYRSVFAANVVKFMSKHKSFSGVDIDWEYPGATDQGIPSGDRTDGIYYHRFLSTLRDLLPSSKSLSIALPGSFWYLKPFPVEQMAKVLDYFVFMTYDLHGQWDYGNKFANPGCANGNCLRSHINRTETRNSLSMITKAGVPAEKVIVGIASYGRSFRMADKSCTGPHCLFTGSYEESEAEPGQCTGTGGYISNAELDEIYELAQEKTPGFSAKRWHDTKTHSDIMTYGTQGNGMTDWVAYMNDKTKEERVSWIKTLNFGGATDWAIDLADWFYGSGGSGYGPPGPEGFGDLEPDDLSCDPDSWPTTLEDLASGIESVNSICRGMALMSILMSDLETAIEEYKDVSKNYDDAFGWYADWAKDTMDDRIEEFMAIGRGKGLKYMDCNWQSGGSSGEGPCDKATPIEKPGSSPGIRVIEFTMRDEKGFYNALLEETGIQKDWIEWHEKDADTPDLCPPCVPGPHPCEDCGINYAMRKNWPKRIRDKSKIKIDNPKEILDEAMPSTDDLIDLAMESYMDMQLGISDADPADVVTSFSMPIFMMQDASKSISEIKKIGIEMKKTHTRELVLNILSIVFAVIPFAGLATSALGVASRLATVALIVGEAGNAAISIVEIVDNPASAPFAILGMLIGASGIRGGMAPRSAFRKAADARRALTSNEMKAFSVEFRDKDKLVQSIIKSCNFSVRDGAAGVPSWNSSLTWHGRSASHANYTLGVGPLKQGGSQTEMDDCVVFINHIFDAMPNWYKTLSLGVL</sequence>
<feature type="domain" description="Chitin-binding type-1" evidence="10">
    <location>
        <begin position="460"/>
        <end position="533"/>
    </location>
</feature>
<evidence type="ECO:0000256" key="5">
    <source>
        <dbReference type="ARBA" id="ARBA00023295"/>
    </source>
</evidence>
<dbReference type="SUPFAM" id="SSF54556">
    <property type="entry name" value="Chitinase insertion domain"/>
    <property type="match status" value="1"/>
</dbReference>
<dbReference type="SMART" id="SM00257">
    <property type="entry name" value="LysM"/>
    <property type="match status" value="2"/>
</dbReference>
<feature type="disulfide bond" evidence="7">
    <location>
        <begin position="488"/>
        <end position="500"/>
    </location>
</feature>
<reference evidence="13" key="1">
    <citation type="submission" date="2019-04" db="EMBL/GenBank/DDBJ databases">
        <authorList>
            <person name="Melise S."/>
            <person name="Noan J."/>
            <person name="Okalmin O."/>
        </authorList>
    </citation>
    <scope>NUCLEOTIDE SEQUENCE</scope>
    <source>
        <strain evidence="13">FN9</strain>
    </source>
</reference>
<dbReference type="Gene3D" id="3.30.60.10">
    <property type="entry name" value="Endochitinase-like"/>
    <property type="match status" value="1"/>
</dbReference>
<dbReference type="SUPFAM" id="SSF51445">
    <property type="entry name" value="(Trans)glycosidases"/>
    <property type="match status" value="1"/>
</dbReference>
<dbReference type="InterPro" id="IPR017853">
    <property type="entry name" value="GH"/>
</dbReference>
<dbReference type="SMART" id="SM00636">
    <property type="entry name" value="Glyco_18"/>
    <property type="match status" value="1"/>
</dbReference>
<organism evidence="13">
    <name type="scientific">Gibberella zeae</name>
    <name type="common">Wheat head blight fungus</name>
    <name type="synonym">Fusarium graminearum</name>
    <dbReference type="NCBI Taxonomy" id="5518"/>
    <lineage>
        <taxon>Eukaryota</taxon>
        <taxon>Fungi</taxon>
        <taxon>Dikarya</taxon>
        <taxon>Ascomycota</taxon>
        <taxon>Pezizomycotina</taxon>
        <taxon>Sordariomycetes</taxon>
        <taxon>Hypocreomycetidae</taxon>
        <taxon>Hypocreales</taxon>
        <taxon>Nectriaceae</taxon>
        <taxon>Fusarium</taxon>
    </lineage>
</organism>
<keyword evidence="5" id="KW-0326">Glycosidase</keyword>
<dbReference type="PROSITE" id="PS51782">
    <property type="entry name" value="LYSM"/>
    <property type="match status" value="2"/>
</dbReference>
<dbReference type="Gene3D" id="3.10.50.10">
    <property type="match status" value="1"/>
</dbReference>
<name>A0A4E9E311_GIBZA</name>
<keyword evidence="7" id="KW-1015">Disulfide bond</keyword>
<feature type="signal peptide" evidence="9">
    <location>
        <begin position="1"/>
        <end position="19"/>
    </location>
</feature>
<comment type="similarity">
    <text evidence="1">Belongs to the glycosyl hydrolase 18 family. Chitinase class V subfamily.</text>
</comment>
<dbReference type="InterPro" id="IPR001223">
    <property type="entry name" value="Glyco_hydro18_cat"/>
</dbReference>
<dbReference type="SMART" id="SM00270">
    <property type="entry name" value="ChtBD1"/>
    <property type="match status" value="1"/>
</dbReference>
<evidence type="ECO:0000256" key="4">
    <source>
        <dbReference type="ARBA" id="ARBA00023026"/>
    </source>
</evidence>
<dbReference type="PANTHER" id="PTHR47700:SF2">
    <property type="entry name" value="CHITINASE"/>
    <property type="match status" value="1"/>
</dbReference>
<dbReference type="GO" id="GO:0008843">
    <property type="term" value="F:endochitinase activity"/>
    <property type="evidence" value="ECO:0007669"/>
    <property type="project" value="UniProtKB-EC"/>
</dbReference>
<dbReference type="InterPro" id="IPR036861">
    <property type="entry name" value="Endochitinase-like_sf"/>
</dbReference>
<feature type="domain" description="GH18" evidence="12">
    <location>
        <begin position="545"/>
        <end position="917"/>
    </location>
</feature>
<dbReference type="PROSITE" id="PS00026">
    <property type="entry name" value="CHIT_BIND_I_1"/>
    <property type="match status" value="1"/>
</dbReference>
<dbReference type="Gene3D" id="3.20.20.80">
    <property type="entry name" value="Glycosidases"/>
    <property type="match status" value="1"/>
</dbReference>
<dbReference type="CDD" id="cd02878">
    <property type="entry name" value="GH18_zymocin_alpha"/>
    <property type="match status" value="1"/>
</dbReference>
<dbReference type="EMBL" id="CAAKMV010000134">
    <property type="protein sequence ID" value="VIO58655.1"/>
    <property type="molecule type" value="Genomic_DNA"/>
</dbReference>
<dbReference type="InterPro" id="IPR029070">
    <property type="entry name" value="Chitinase_insertion_sf"/>
</dbReference>
<feature type="disulfide bond" evidence="7">
    <location>
        <begin position="527"/>
        <end position="531"/>
    </location>
</feature>
<dbReference type="InterPro" id="IPR018371">
    <property type="entry name" value="Chitin-binding_1_CS"/>
</dbReference>
<keyword evidence="3 7" id="KW-0147">Chitin-binding</keyword>
<comment type="caution">
    <text evidence="7">Lacks conserved residue(s) required for the propagation of feature annotation.</text>
</comment>
<dbReference type="PROSITE" id="PS50941">
    <property type="entry name" value="CHIT_BIND_I_2"/>
    <property type="match status" value="1"/>
</dbReference>
<dbReference type="PANTHER" id="PTHR47700">
    <property type="entry name" value="V CHITINASE, PUTATIVE (AFU_ORTHOLOGUE AFUA_6G13720)-RELATED"/>
    <property type="match status" value="1"/>
</dbReference>
<proteinExistence type="inferred from homology"/>
<evidence type="ECO:0000256" key="1">
    <source>
        <dbReference type="ARBA" id="ARBA00008682"/>
    </source>
</evidence>
<feature type="chain" id="PRO_5026124689" description="chitinase" evidence="9">
    <location>
        <begin position="20"/>
        <end position="1389"/>
    </location>
</feature>
<dbReference type="Gene3D" id="3.10.350.10">
    <property type="entry name" value="LysM domain"/>
    <property type="match status" value="2"/>
</dbReference>
<dbReference type="GO" id="GO:0008061">
    <property type="term" value="F:chitin binding"/>
    <property type="evidence" value="ECO:0007669"/>
    <property type="project" value="UniProtKB-UniRule"/>
</dbReference>
<dbReference type="SUPFAM" id="SSF57016">
    <property type="entry name" value="Plant lectins/antimicrobial peptides"/>
    <property type="match status" value="1"/>
</dbReference>
<evidence type="ECO:0000256" key="2">
    <source>
        <dbReference type="ARBA" id="ARBA00012729"/>
    </source>
</evidence>
<feature type="domain" description="LysM" evidence="11">
    <location>
        <begin position="399"/>
        <end position="447"/>
    </location>
</feature>
<dbReference type="InterPro" id="IPR053214">
    <property type="entry name" value="LysM12-like"/>
</dbReference>
<dbReference type="Pfam" id="PF00187">
    <property type="entry name" value="Chitin_bind_1"/>
    <property type="match status" value="1"/>
</dbReference>
<dbReference type="InterPro" id="IPR011583">
    <property type="entry name" value="Chitinase_II/V-like_cat"/>
</dbReference>
<gene>
    <name evidence="13" type="ORF">FUG_LOCUS313237</name>
</gene>
<dbReference type="Pfam" id="PF00704">
    <property type="entry name" value="Glyco_hydro_18"/>
    <property type="match status" value="1"/>
</dbReference>
<dbReference type="EC" id="3.2.1.14" evidence="2"/>
<keyword evidence="9" id="KW-0732">Signal</keyword>
<dbReference type="CDD" id="cd00035">
    <property type="entry name" value="ChtBD1"/>
    <property type="match status" value="1"/>
</dbReference>
<dbReference type="Pfam" id="PF01476">
    <property type="entry name" value="LysM"/>
    <property type="match status" value="1"/>
</dbReference>
<evidence type="ECO:0000259" key="11">
    <source>
        <dbReference type="PROSITE" id="PS51782"/>
    </source>
</evidence>
<feature type="region of interest" description="Disordered" evidence="8">
    <location>
        <begin position="124"/>
        <end position="159"/>
    </location>
</feature>
<evidence type="ECO:0000259" key="12">
    <source>
        <dbReference type="PROSITE" id="PS51910"/>
    </source>
</evidence>
<feature type="domain" description="LysM" evidence="11">
    <location>
        <begin position="335"/>
        <end position="380"/>
    </location>
</feature>
<keyword evidence="4" id="KW-0843">Virulence</keyword>
<evidence type="ECO:0000313" key="13">
    <source>
        <dbReference type="EMBL" id="VIO58655.1"/>
    </source>
</evidence>
<evidence type="ECO:0000256" key="8">
    <source>
        <dbReference type="SAM" id="MobiDB-lite"/>
    </source>
</evidence>
<feature type="disulfide bond" evidence="7">
    <location>
        <begin position="493"/>
        <end position="507"/>
    </location>
</feature>
<evidence type="ECO:0000256" key="6">
    <source>
        <dbReference type="ARBA" id="ARBA00044955"/>
    </source>
</evidence>
<dbReference type="PROSITE" id="PS51910">
    <property type="entry name" value="GH18_2"/>
    <property type="match status" value="1"/>
</dbReference>
<evidence type="ECO:0000256" key="9">
    <source>
        <dbReference type="SAM" id="SignalP"/>
    </source>
</evidence>
<evidence type="ECO:0000256" key="7">
    <source>
        <dbReference type="PROSITE-ProRule" id="PRU00261"/>
    </source>
</evidence>
<dbReference type="InterPro" id="IPR018392">
    <property type="entry name" value="LysM"/>
</dbReference>